<dbReference type="Proteomes" id="UP001501692">
    <property type="component" value="Unassembled WGS sequence"/>
</dbReference>
<proteinExistence type="predicted"/>
<dbReference type="EMBL" id="BAABJK010000008">
    <property type="protein sequence ID" value="GAA4973423.1"/>
    <property type="molecule type" value="Genomic_DNA"/>
</dbReference>
<feature type="chain" id="PRO_5047398820" evidence="1">
    <location>
        <begin position="27"/>
        <end position="189"/>
    </location>
</feature>
<organism evidence="2 3">
    <name type="scientific">Algibacter aquimarinus</name>
    <dbReference type="NCBI Taxonomy" id="1136748"/>
    <lineage>
        <taxon>Bacteria</taxon>
        <taxon>Pseudomonadati</taxon>
        <taxon>Bacteroidota</taxon>
        <taxon>Flavobacteriia</taxon>
        <taxon>Flavobacteriales</taxon>
        <taxon>Flavobacteriaceae</taxon>
        <taxon>Algibacter</taxon>
    </lineage>
</organism>
<feature type="signal peptide" evidence="1">
    <location>
        <begin position="1"/>
        <end position="26"/>
    </location>
</feature>
<accession>A0ABP9HLR5</accession>
<keyword evidence="1" id="KW-0732">Signal</keyword>
<gene>
    <name evidence="2" type="ORF">GCM10023315_24800</name>
</gene>
<evidence type="ECO:0000313" key="2">
    <source>
        <dbReference type="EMBL" id="GAA4973423.1"/>
    </source>
</evidence>
<dbReference type="PROSITE" id="PS51257">
    <property type="entry name" value="PROKAR_LIPOPROTEIN"/>
    <property type="match status" value="1"/>
</dbReference>
<evidence type="ECO:0000313" key="3">
    <source>
        <dbReference type="Proteomes" id="UP001501692"/>
    </source>
</evidence>
<reference evidence="3" key="1">
    <citation type="journal article" date="2019" name="Int. J. Syst. Evol. Microbiol.">
        <title>The Global Catalogue of Microorganisms (GCM) 10K type strain sequencing project: providing services to taxonomists for standard genome sequencing and annotation.</title>
        <authorList>
            <consortium name="The Broad Institute Genomics Platform"/>
            <consortium name="The Broad Institute Genome Sequencing Center for Infectious Disease"/>
            <person name="Wu L."/>
            <person name="Ma J."/>
        </authorList>
    </citation>
    <scope>NUCLEOTIDE SEQUENCE [LARGE SCALE GENOMIC DNA]</scope>
    <source>
        <strain evidence="3">JCM 18287</strain>
    </source>
</reference>
<protein>
    <submittedName>
        <fullName evidence="2">Uncharacterized protein</fullName>
    </submittedName>
</protein>
<sequence length="189" mass="20998">MRPQFTYLLRLFSLTVLLFVSFSCETESLSDDIDSKSDSSKDNSELLSDCATQYKTDLYAGQHILVGEVSVITNGANYEITYKITNNNYCITSTHLSVVSSPNDFPMGGGGNPKNGHFEYGDDNLSCVKDITYLVPKSKGSYIAAHAVVDYNDEGNSSQETAWASGCDFPGNNWATYFQYYKKSTLDEW</sequence>
<dbReference type="RefSeq" id="WP_345169191.1">
    <property type="nucleotide sequence ID" value="NZ_BAABJK010000008.1"/>
</dbReference>
<evidence type="ECO:0000256" key="1">
    <source>
        <dbReference type="SAM" id="SignalP"/>
    </source>
</evidence>
<name>A0ABP9HLR5_9FLAO</name>
<comment type="caution">
    <text evidence="2">The sequence shown here is derived from an EMBL/GenBank/DDBJ whole genome shotgun (WGS) entry which is preliminary data.</text>
</comment>
<keyword evidence="3" id="KW-1185">Reference proteome</keyword>